<feature type="signal peptide" evidence="7">
    <location>
        <begin position="1"/>
        <end position="23"/>
    </location>
</feature>
<feature type="transmembrane region" description="Helical" evidence="6">
    <location>
        <begin position="731"/>
        <end position="750"/>
    </location>
</feature>
<dbReference type="InterPro" id="IPR017981">
    <property type="entry name" value="GPCR_2-like_7TM"/>
</dbReference>
<accession>A0AAV2HYD0</accession>
<reference evidence="9 10" key="1">
    <citation type="submission" date="2024-04" db="EMBL/GenBank/DDBJ databases">
        <authorList>
            <consortium name="Genoscope - CEA"/>
            <person name="William W."/>
        </authorList>
    </citation>
    <scope>NUCLEOTIDE SEQUENCE [LARGE SCALE GENOMIC DNA]</scope>
</reference>
<comment type="subcellular location">
    <subcellularLocation>
        <location evidence="1">Membrane</location>
        <topology evidence="1">Multi-pass membrane protein</topology>
    </subcellularLocation>
</comment>
<protein>
    <recommendedName>
        <fullName evidence="8">G-protein coupled receptors family 2 profile 2 domain-containing protein</fullName>
    </recommendedName>
</protein>
<comment type="caution">
    <text evidence="9">The sequence shown here is derived from an EMBL/GenBank/DDBJ whole genome shotgun (WGS) entry which is preliminary data.</text>
</comment>
<evidence type="ECO:0000313" key="9">
    <source>
        <dbReference type="EMBL" id="CAL1538771.1"/>
    </source>
</evidence>
<feature type="transmembrane region" description="Helical" evidence="6">
    <location>
        <begin position="652"/>
        <end position="678"/>
    </location>
</feature>
<dbReference type="PANTHER" id="PTHR45902">
    <property type="entry name" value="LATROPHILIN RECEPTOR-LIKE PROTEIN A"/>
    <property type="match status" value="1"/>
</dbReference>
<dbReference type="GO" id="GO:0004930">
    <property type="term" value="F:G protein-coupled receptor activity"/>
    <property type="evidence" value="ECO:0007669"/>
    <property type="project" value="InterPro"/>
</dbReference>
<evidence type="ECO:0000256" key="7">
    <source>
        <dbReference type="SAM" id="SignalP"/>
    </source>
</evidence>
<dbReference type="PROSITE" id="PS50261">
    <property type="entry name" value="G_PROTEIN_RECEP_F2_4"/>
    <property type="match status" value="1"/>
</dbReference>
<keyword evidence="10" id="KW-1185">Reference proteome</keyword>
<proteinExistence type="predicted"/>
<keyword evidence="7" id="KW-0732">Signal</keyword>
<dbReference type="InterPro" id="IPR000832">
    <property type="entry name" value="GPCR_2_secretin-like"/>
</dbReference>
<gene>
    <name evidence="9" type="ORF">GSLYS_00012592001</name>
</gene>
<dbReference type="Gene3D" id="1.20.1070.10">
    <property type="entry name" value="Rhodopsin 7-helix transmembrane proteins"/>
    <property type="match status" value="1"/>
</dbReference>
<keyword evidence="4 6" id="KW-0472">Membrane</keyword>
<sequence>MELSCVVLCVIWNALSTVTVVLSFRDLNWDSLENKWLDFHVKFCGRVCNGSQLVIAYNDCDRAKTAVPKCLPCDCEPSCYIYDTCCPTLTDGVLTQPVYSDSGHLPRPERFVCKNFPSYSNFYAISDCSEDFLKSVDDYEETKTRDGVTVSHDAKTPRDVAIQQCEHPKTETMDDVIPYLDLNYGIVFKNKFCALCNGYQIVHRNNIKNDSHVDRTKLADAWSLQVSCDHYQYLFNITSELEFFNTALNKNGCRIKYSSPKSNFPPKECQANMQVDLESTCVSSADTTVNENCLNLSRRYLKVESYRNIFCYLCAGSKPGCSSPSRVPGVEPLVPPISLLLSFDTNYQPKSPEHKTCNFSSEWRNKQDKCSQAECSPGKLATKNETCSSAIKEIRGLGYKMAMRLVASQEIIVSDRHVQGLHEETFQKLSSLSTELELTTIIKVGEGSNVLEEVSLCAFLIGPNNTQRDYFESLMVKRTQRTWDVRLLPNTALERNVTLRPILLGFNLNGLQTSSCWDYSRTAQYRNGSVTVNRFERMYFIGAGELNSSRRTGQRIYQFGQKADIFPKRLWHIKKDFIDVTYSLTCPYVVVNLTKLSIEDHSASVSFEHEGRIVELTSLQNISLVDDQLRICIDLFKMATRVTQSTDIVIQILYYFQVVCVSVSIVCLILSFATFCLFPSLRSLPGLNNMSLCLSLAIAQTCLLITVQNGVHGVLPPIYCLLHAIVLHYSWLASFLWMSACCIHMFRVFTCHGNQFINTRSDKQRHLKYCLYAYGVPLLIVAFTLATNAALTSGATLGYDDTICFLDTRTSAMNIALSLLLPLCCMVLSNGVLFALTVRGIIHVTKIQETTTRRDSQGVMTYVKLSTLTGVFCIVAAVSVWLNNIPLQFVTSPLMALQGVFVFFSFIVNRRVGKLYSNLWNKKGFHDQSSSSSRSRKSDSTSGRSRQTLLSKFTSSTTR</sequence>
<feature type="domain" description="G-protein coupled receptors family 2 profile 2" evidence="8">
    <location>
        <begin position="653"/>
        <end position="910"/>
    </location>
</feature>
<dbReference type="Proteomes" id="UP001497497">
    <property type="component" value="Unassembled WGS sequence"/>
</dbReference>
<keyword evidence="2 6" id="KW-0812">Transmembrane</keyword>
<feature type="chain" id="PRO_5043550670" description="G-protein coupled receptors family 2 profile 2 domain-containing protein" evidence="7">
    <location>
        <begin position="24"/>
        <end position="959"/>
    </location>
</feature>
<feature type="transmembrane region" description="Helical" evidence="6">
    <location>
        <begin position="887"/>
        <end position="908"/>
    </location>
</feature>
<feature type="transmembrane region" description="Helical" evidence="6">
    <location>
        <begin position="859"/>
        <end position="881"/>
    </location>
</feature>
<evidence type="ECO:0000256" key="5">
    <source>
        <dbReference type="SAM" id="MobiDB-lite"/>
    </source>
</evidence>
<feature type="transmembrane region" description="Helical" evidence="6">
    <location>
        <begin position="815"/>
        <end position="838"/>
    </location>
</feature>
<organism evidence="9 10">
    <name type="scientific">Lymnaea stagnalis</name>
    <name type="common">Great pond snail</name>
    <name type="synonym">Helix stagnalis</name>
    <dbReference type="NCBI Taxonomy" id="6523"/>
    <lineage>
        <taxon>Eukaryota</taxon>
        <taxon>Metazoa</taxon>
        <taxon>Spiralia</taxon>
        <taxon>Lophotrochozoa</taxon>
        <taxon>Mollusca</taxon>
        <taxon>Gastropoda</taxon>
        <taxon>Heterobranchia</taxon>
        <taxon>Euthyneura</taxon>
        <taxon>Panpulmonata</taxon>
        <taxon>Hygrophila</taxon>
        <taxon>Lymnaeoidea</taxon>
        <taxon>Lymnaeidae</taxon>
        <taxon>Lymnaea</taxon>
    </lineage>
</organism>
<dbReference type="SUPFAM" id="SSF81321">
    <property type="entry name" value="Family A G protein-coupled receptor-like"/>
    <property type="match status" value="1"/>
</dbReference>
<dbReference type="InterPro" id="IPR053231">
    <property type="entry name" value="GPCR_LN-TM7"/>
</dbReference>
<feature type="transmembrane region" description="Helical" evidence="6">
    <location>
        <begin position="771"/>
        <end position="791"/>
    </location>
</feature>
<dbReference type="AlphaFoldDB" id="A0AAV2HYD0"/>
<evidence type="ECO:0000259" key="8">
    <source>
        <dbReference type="PROSITE" id="PS50261"/>
    </source>
</evidence>
<dbReference type="GO" id="GO:0016020">
    <property type="term" value="C:membrane"/>
    <property type="evidence" value="ECO:0007669"/>
    <property type="project" value="UniProtKB-SubCell"/>
</dbReference>
<dbReference type="EMBL" id="CAXITT010000312">
    <property type="protein sequence ID" value="CAL1538771.1"/>
    <property type="molecule type" value="Genomic_DNA"/>
</dbReference>
<dbReference type="Pfam" id="PF00002">
    <property type="entry name" value="7tm_2"/>
    <property type="match status" value="1"/>
</dbReference>
<evidence type="ECO:0000313" key="10">
    <source>
        <dbReference type="Proteomes" id="UP001497497"/>
    </source>
</evidence>
<dbReference type="CDD" id="cd15039">
    <property type="entry name" value="7tmB3_Methuselah-like"/>
    <property type="match status" value="1"/>
</dbReference>
<keyword evidence="3 6" id="KW-1133">Transmembrane helix</keyword>
<name>A0AAV2HYD0_LYMST</name>
<feature type="compositionally biased region" description="Polar residues" evidence="5">
    <location>
        <begin position="947"/>
        <end position="959"/>
    </location>
</feature>
<evidence type="ECO:0000256" key="1">
    <source>
        <dbReference type="ARBA" id="ARBA00004141"/>
    </source>
</evidence>
<evidence type="ECO:0000256" key="2">
    <source>
        <dbReference type="ARBA" id="ARBA00022692"/>
    </source>
</evidence>
<dbReference type="PANTHER" id="PTHR45902:SF1">
    <property type="entry name" value="LATROPHILIN RECEPTOR-LIKE PROTEIN A"/>
    <property type="match status" value="1"/>
</dbReference>
<evidence type="ECO:0000256" key="3">
    <source>
        <dbReference type="ARBA" id="ARBA00022989"/>
    </source>
</evidence>
<feature type="region of interest" description="Disordered" evidence="5">
    <location>
        <begin position="925"/>
        <end position="959"/>
    </location>
</feature>
<evidence type="ECO:0000256" key="4">
    <source>
        <dbReference type="ARBA" id="ARBA00023136"/>
    </source>
</evidence>
<feature type="transmembrane region" description="Helical" evidence="6">
    <location>
        <begin position="690"/>
        <end position="711"/>
    </location>
</feature>
<dbReference type="GO" id="GO:0007166">
    <property type="term" value="P:cell surface receptor signaling pathway"/>
    <property type="evidence" value="ECO:0007669"/>
    <property type="project" value="InterPro"/>
</dbReference>
<evidence type="ECO:0000256" key="6">
    <source>
        <dbReference type="SAM" id="Phobius"/>
    </source>
</evidence>